<gene>
    <name evidence="4" type="ORF">AXF42_Ash007079</name>
</gene>
<dbReference type="Pfam" id="PF13639">
    <property type="entry name" value="zf-RING_2"/>
    <property type="match status" value="1"/>
</dbReference>
<evidence type="ECO:0000313" key="5">
    <source>
        <dbReference type="Proteomes" id="UP000236161"/>
    </source>
</evidence>
<evidence type="ECO:0000259" key="3">
    <source>
        <dbReference type="PROSITE" id="PS50089"/>
    </source>
</evidence>
<dbReference type="AlphaFoldDB" id="A0A2I0BF31"/>
<dbReference type="OrthoDB" id="8062037at2759"/>
<feature type="region of interest" description="Disordered" evidence="2">
    <location>
        <begin position="183"/>
        <end position="216"/>
    </location>
</feature>
<dbReference type="STRING" id="1088818.A0A2I0BF31"/>
<dbReference type="InterPro" id="IPR013083">
    <property type="entry name" value="Znf_RING/FYVE/PHD"/>
</dbReference>
<dbReference type="Proteomes" id="UP000236161">
    <property type="component" value="Unassembled WGS sequence"/>
</dbReference>
<evidence type="ECO:0000313" key="4">
    <source>
        <dbReference type="EMBL" id="PKA66382.1"/>
    </source>
</evidence>
<feature type="region of interest" description="Disordered" evidence="2">
    <location>
        <begin position="1"/>
        <end position="26"/>
    </location>
</feature>
<feature type="compositionally biased region" description="Polar residues" evidence="2">
    <location>
        <begin position="275"/>
        <end position="291"/>
    </location>
</feature>
<dbReference type="FunFam" id="3.30.40.10:FF:000388">
    <property type="entry name" value="Putative RING zinc finger domain superfamily protein"/>
    <property type="match status" value="1"/>
</dbReference>
<organism evidence="4 5">
    <name type="scientific">Apostasia shenzhenica</name>
    <dbReference type="NCBI Taxonomy" id="1088818"/>
    <lineage>
        <taxon>Eukaryota</taxon>
        <taxon>Viridiplantae</taxon>
        <taxon>Streptophyta</taxon>
        <taxon>Embryophyta</taxon>
        <taxon>Tracheophyta</taxon>
        <taxon>Spermatophyta</taxon>
        <taxon>Magnoliopsida</taxon>
        <taxon>Liliopsida</taxon>
        <taxon>Asparagales</taxon>
        <taxon>Orchidaceae</taxon>
        <taxon>Apostasioideae</taxon>
        <taxon>Apostasia</taxon>
    </lineage>
</organism>
<accession>A0A2I0BF31</accession>
<feature type="compositionally biased region" description="Polar residues" evidence="2">
    <location>
        <begin position="186"/>
        <end position="199"/>
    </location>
</feature>
<dbReference type="PROSITE" id="PS50089">
    <property type="entry name" value="ZF_RING_2"/>
    <property type="match status" value="1"/>
</dbReference>
<dbReference type="SUPFAM" id="SSF57850">
    <property type="entry name" value="RING/U-box"/>
    <property type="match status" value="1"/>
</dbReference>
<dbReference type="SMART" id="SM00184">
    <property type="entry name" value="RING"/>
    <property type="match status" value="1"/>
</dbReference>
<dbReference type="PANTHER" id="PTHR47531:SF2">
    <property type="entry name" value="RING_U-BOX SUPERFAMILY PROTEIN"/>
    <property type="match status" value="1"/>
</dbReference>
<dbReference type="InterPro" id="IPR001841">
    <property type="entry name" value="Znf_RING"/>
</dbReference>
<keyword evidence="5" id="KW-1185">Reference proteome</keyword>
<reference evidence="4 5" key="1">
    <citation type="journal article" date="2017" name="Nature">
        <title>The Apostasia genome and the evolution of orchids.</title>
        <authorList>
            <person name="Zhang G.Q."/>
            <person name="Liu K.W."/>
            <person name="Li Z."/>
            <person name="Lohaus R."/>
            <person name="Hsiao Y.Y."/>
            <person name="Niu S.C."/>
            <person name="Wang J.Y."/>
            <person name="Lin Y.C."/>
            <person name="Xu Q."/>
            <person name="Chen L.J."/>
            <person name="Yoshida K."/>
            <person name="Fujiwara S."/>
            <person name="Wang Z.W."/>
            <person name="Zhang Y.Q."/>
            <person name="Mitsuda N."/>
            <person name="Wang M."/>
            <person name="Liu G.H."/>
            <person name="Pecoraro L."/>
            <person name="Huang H.X."/>
            <person name="Xiao X.J."/>
            <person name="Lin M."/>
            <person name="Wu X.Y."/>
            <person name="Wu W.L."/>
            <person name="Chen Y.Y."/>
            <person name="Chang S.B."/>
            <person name="Sakamoto S."/>
            <person name="Ohme-Takagi M."/>
            <person name="Yagi M."/>
            <person name="Zeng S.J."/>
            <person name="Shen C.Y."/>
            <person name="Yeh C.M."/>
            <person name="Luo Y.B."/>
            <person name="Tsai W.C."/>
            <person name="Van de Peer Y."/>
            <person name="Liu Z.J."/>
        </authorList>
    </citation>
    <scope>NUCLEOTIDE SEQUENCE [LARGE SCALE GENOMIC DNA]</scope>
    <source>
        <strain evidence="5">cv. Shenzhen</strain>
        <tissue evidence="4">Stem</tissue>
    </source>
</reference>
<dbReference type="EMBL" id="KZ451886">
    <property type="protein sequence ID" value="PKA66382.1"/>
    <property type="molecule type" value="Genomic_DNA"/>
</dbReference>
<feature type="domain" description="RING-type" evidence="3">
    <location>
        <begin position="446"/>
        <end position="488"/>
    </location>
</feature>
<keyword evidence="1" id="KW-0479">Metal-binding</keyword>
<keyword evidence="1" id="KW-0863">Zinc-finger</keyword>
<dbReference type="GO" id="GO:0008270">
    <property type="term" value="F:zinc ion binding"/>
    <property type="evidence" value="ECO:0007669"/>
    <property type="project" value="UniProtKB-KW"/>
</dbReference>
<name>A0A2I0BF31_9ASPA</name>
<evidence type="ECO:0000256" key="1">
    <source>
        <dbReference type="PROSITE-ProRule" id="PRU00175"/>
    </source>
</evidence>
<sequence>MGSGSSRLAEDGGRRSRASRRRGGLSTSCFGSFPNLSDEQIGKRIRSSRGITCTEEAVECPDQEAHSTCGGLSIHQAPKTTSANANNSVDVNREEECGMRKIDSGCSSSQTESFADRPSSLTGCLHCPFTFIPDKFGFPIRRSRNFRSSGDCIRTGYDGSSRILERTAAENNDDDLRGNVSMEAGSESSLRNPLDTENSGMIPRCRRNSPHGPLEGSMRFSRTLSVGRLRDRVVRRTTLSEGLLGALLLEERSLIRSNSQVLHQALANTSRNSFSTTINETPRMTHSNSAYRNDERRASETSQFRSASNHDLLERRSAFLERRRRIRSQVRALQRLGSRFENLSGHDRSCISSGQHRTGFCTCSSRRSTNINNDTSTSSSISRIVMLAEALFEVLDEIHQQSAVLSSSQSNSTIGSLPAPKEVVDGIPTKVYVRSKTQLEQELSQCYICLVEYEAGDLIRILPCQHEFHINCIDKWLKEIHRVCPVCRRNICGSEFSTSMKIN</sequence>
<evidence type="ECO:0000256" key="2">
    <source>
        <dbReference type="SAM" id="MobiDB-lite"/>
    </source>
</evidence>
<dbReference type="PANTHER" id="PTHR47531">
    <property type="entry name" value="RING/U-BOX SUPERFAMILY PROTEIN"/>
    <property type="match status" value="1"/>
</dbReference>
<protein>
    <submittedName>
        <fullName evidence="4">E3 ubiquitin-protein ligase RING1-like</fullName>
    </submittedName>
</protein>
<feature type="region of interest" description="Disordered" evidence="2">
    <location>
        <begin position="275"/>
        <end position="307"/>
    </location>
</feature>
<proteinExistence type="predicted"/>
<dbReference type="Gene3D" id="3.30.40.10">
    <property type="entry name" value="Zinc/RING finger domain, C3HC4 (zinc finger)"/>
    <property type="match status" value="1"/>
</dbReference>
<keyword evidence="1" id="KW-0862">Zinc</keyword>